<dbReference type="CDD" id="cd10936">
    <property type="entry name" value="CE4_DAC2"/>
    <property type="match status" value="1"/>
</dbReference>
<dbReference type="AlphaFoldDB" id="A0A2M7E8K4"/>
<dbReference type="SUPFAM" id="SSF88713">
    <property type="entry name" value="Glycoside hydrolase/deacetylase"/>
    <property type="match status" value="1"/>
</dbReference>
<accession>A0A2M7E8K4</accession>
<dbReference type="EMBL" id="PETL01000196">
    <property type="protein sequence ID" value="PIV64077.1"/>
    <property type="molecule type" value="Genomic_DNA"/>
</dbReference>
<name>A0A2M7E8K4_9BACT</name>
<evidence type="ECO:0008006" key="3">
    <source>
        <dbReference type="Google" id="ProtNLM"/>
    </source>
</evidence>
<dbReference type="GO" id="GO:0005975">
    <property type="term" value="P:carbohydrate metabolic process"/>
    <property type="evidence" value="ECO:0007669"/>
    <property type="project" value="InterPro"/>
</dbReference>
<dbReference type="PANTHER" id="PTHR30105:SF2">
    <property type="entry name" value="DIVERGENT POLYSACCHARIDE DEACETYLASE SUPERFAMILY"/>
    <property type="match status" value="1"/>
</dbReference>
<gene>
    <name evidence="1" type="ORF">COS11_04040</name>
</gene>
<reference evidence="2" key="1">
    <citation type="submission" date="2017-09" db="EMBL/GenBank/DDBJ databases">
        <title>Depth-based differentiation of microbial function through sediment-hosted aquifers and enrichment of novel symbionts in the deep terrestrial subsurface.</title>
        <authorList>
            <person name="Probst A.J."/>
            <person name="Ladd B."/>
            <person name="Jarett J.K."/>
            <person name="Geller-Mcgrath D.E."/>
            <person name="Sieber C.M.K."/>
            <person name="Emerson J.B."/>
            <person name="Anantharaman K."/>
            <person name="Thomas B.C."/>
            <person name="Malmstrom R."/>
            <person name="Stieglmeier M."/>
            <person name="Klingl A."/>
            <person name="Woyke T."/>
            <person name="Ryan C.M."/>
            <person name="Banfield J.F."/>
        </authorList>
    </citation>
    <scope>NUCLEOTIDE SEQUENCE [LARGE SCALE GENOMIC DNA]</scope>
</reference>
<comment type="caution">
    <text evidence="1">The sequence shown here is derived from an EMBL/GenBank/DDBJ whole genome shotgun (WGS) entry which is preliminary data.</text>
</comment>
<protein>
    <recommendedName>
        <fullName evidence="3">Divergent polysaccharide deacetylase family protein</fullName>
    </recommendedName>
</protein>
<dbReference type="Gene3D" id="3.20.20.370">
    <property type="entry name" value="Glycoside hydrolase/deacetylase"/>
    <property type="match status" value="1"/>
</dbReference>
<dbReference type="Proteomes" id="UP000228886">
    <property type="component" value="Unassembled WGS sequence"/>
</dbReference>
<evidence type="ECO:0000313" key="2">
    <source>
        <dbReference type="Proteomes" id="UP000228886"/>
    </source>
</evidence>
<dbReference type="InterPro" id="IPR011330">
    <property type="entry name" value="Glyco_hydro/deAcase_b/a-brl"/>
</dbReference>
<proteinExistence type="predicted"/>
<evidence type="ECO:0000313" key="1">
    <source>
        <dbReference type="EMBL" id="PIV64077.1"/>
    </source>
</evidence>
<organism evidence="1 2">
    <name type="scientific">bacterium (Candidatus Ratteibacteria) CG01_land_8_20_14_3_00_40_19</name>
    <dbReference type="NCBI Taxonomy" id="2014290"/>
    <lineage>
        <taxon>Bacteria</taxon>
        <taxon>Candidatus Ratteibacteria</taxon>
    </lineage>
</organism>
<dbReference type="Pfam" id="PF04748">
    <property type="entry name" value="Polysacc_deac_2"/>
    <property type="match status" value="1"/>
</dbReference>
<dbReference type="InterPro" id="IPR006837">
    <property type="entry name" value="Divergent_DAC"/>
</dbReference>
<dbReference type="PANTHER" id="PTHR30105">
    <property type="entry name" value="UNCHARACTERIZED YIBQ-RELATED"/>
    <property type="match status" value="1"/>
</dbReference>
<sequence>MPKIAIIIDDCGYDKKISEEIYKISSPITLAILPFLPYSSEIAQSASKAGYELMLHLPMEPLDSSHNPGEGAIWTKMSPKEIAHQTKVDIANLPPLIKGVNNHMGSRATADKRGMEVILQELKKHNLYYIDSVTSENSIGFAVAKELGIKTGKRDIFLDNEKNADYIKAQVEKLIKKALKNKNAIGIGHAHPLTIEVIKEMIPEIEKRGIKLVFASEIVQ</sequence>